<protein>
    <recommendedName>
        <fullName evidence="1">DUF397 domain-containing protein</fullName>
    </recommendedName>
</protein>
<sequence length="64" mass="7208">MSTNTPLTGWFTSSYSGGNNNTCVEARFTTRGIDVRDSKNPRQGHLSFTTPQWSEFLVNLHSEQ</sequence>
<dbReference type="EMBL" id="FNKO01000002">
    <property type="protein sequence ID" value="SDR20345.1"/>
    <property type="molecule type" value="Genomic_DNA"/>
</dbReference>
<gene>
    <name evidence="2" type="ORF">SAMN04489718_4116</name>
</gene>
<proteinExistence type="predicted"/>
<accession>A0A1H1H4C2</accession>
<dbReference type="STRING" id="995062.SAMN04489718_4116"/>
<evidence type="ECO:0000313" key="3">
    <source>
        <dbReference type="Proteomes" id="UP000199301"/>
    </source>
</evidence>
<dbReference type="AlphaFoldDB" id="A0A1H1H4C2"/>
<dbReference type="Pfam" id="PF04149">
    <property type="entry name" value="DUF397"/>
    <property type="match status" value="1"/>
</dbReference>
<dbReference type="RefSeq" id="WP_092527006.1">
    <property type="nucleotide sequence ID" value="NZ_FNKO01000002.1"/>
</dbReference>
<dbReference type="Proteomes" id="UP000199301">
    <property type="component" value="Unassembled WGS sequence"/>
</dbReference>
<dbReference type="InterPro" id="IPR007278">
    <property type="entry name" value="DUF397"/>
</dbReference>
<reference evidence="3" key="1">
    <citation type="submission" date="2016-10" db="EMBL/GenBank/DDBJ databases">
        <authorList>
            <person name="Varghese N."/>
            <person name="Submissions S."/>
        </authorList>
    </citation>
    <scope>NUCLEOTIDE SEQUENCE [LARGE SCALE GENOMIC DNA]</scope>
    <source>
        <strain evidence="3">DSM 45459</strain>
    </source>
</reference>
<feature type="domain" description="DUF397" evidence="1">
    <location>
        <begin position="9"/>
        <end position="58"/>
    </location>
</feature>
<evidence type="ECO:0000313" key="2">
    <source>
        <dbReference type="EMBL" id="SDR20345.1"/>
    </source>
</evidence>
<dbReference type="OrthoDB" id="3482502at2"/>
<organism evidence="2 3">
    <name type="scientific">Actinopolyspora saharensis</name>
    <dbReference type="NCBI Taxonomy" id="995062"/>
    <lineage>
        <taxon>Bacteria</taxon>
        <taxon>Bacillati</taxon>
        <taxon>Actinomycetota</taxon>
        <taxon>Actinomycetes</taxon>
        <taxon>Actinopolysporales</taxon>
        <taxon>Actinopolysporaceae</taxon>
        <taxon>Actinopolyspora</taxon>
    </lineage>
</organism>
<keyword evidence="3" id="KW-1185">Reference proteome</keyword>
<name>A0A1H1H4C2_9ACTN</name>
<evidence type="ECO:0000259" key="1">
    <source>
        <dbReference type="Pfam" id="PF04149"/>
    </source>
</evidence>